<organism evidence="6 7">
    <name type="scientific">Shouchella lehensis</name>
    <dbReference type="NCBI Taxonomy" id="300825"/>
    <lineage>
        <taxon>Bacteria</taxon>
        <taxon>Bacillati</taxon>
        <taxon>Bacillota</taxon>
        <taxon>Bacilli</taxon>
        <taxon>Bacillales</taxon>
        <taxon>Bacillaceae</taxon>
        <taxon>Shouchella</taxon>
    </lineage>
</organism>
<sequence length="455" mass="51175">MKALTISSRGGIRMRKRIQAALLIPIVTSVSLLASCSDEQTSGGGDVVLTWLVRSDPNLIEWEHRVIEAFEDENPGIRVQLQTIPQGEIDQKLQTMIAGGNVPDVWSPNWADSGFGSYYAMGALKDLTPFLEKDPHVLDGIDDTLTDVYKMEDGVYGIPILSMGSFLYYNRDLFDEAGVPYPPTDWNDESWNYDAMIEAAQAITQNDLPPTQRVYGVLDEDSPNKNAWAFGGDFFAKEDYETGLLTEPVITENPRNREAIQQRSDLINVHEVMPPQSEIAALQQLSDPFLSGRVGMVMKGGWGTKQYANTDLNWGLAAYPYTNDERQISLYVDPWAMSEGSKHPEEAWEFLKFLLDPDKAAKWMVEMTLESPAHSDLKELWFELISERTGIPVADLRIAEEGALQFGRPTDNHLISNFAPILKHQNMTINAIYDRRKGVDEGIEELQQNMTSLTY</sequence>
<dbReference type="SUPFAM" id="SSF53850">
    <property type="entry name" value="Periplasmic binding protein-like II"/>
    <property type="match status" value="1"/>
</dbReference>
<evidence type="ECO:0000256" key="5">
    <source>
        <dbReference type="ARBA" id="ARBA00023288"/>
    </source>
</evidence>
<dbReference type="PANTHER" id="PTHR43649">
    <property type="entry name" value="ARABINOSE-BINDING PROTEIN-RELATED"/>
    <property type="match status" value="1"/>
</dbReference>
<dbReference type="AlphaFoldDB" id="A0A4Y7WGB3"/>
<gene>
    <name evidence="6" type="ORF">E2L03_17780</name>
</gene>
<proteinExistence type="predicted"/>
<dbReference type="Gene3D" id="3.40.190.10">
    <property type="entry name" value="Periplasmic binding protein-like II"/>
    <property type="match status" value="1"/>
</dbReference>
<evidence type="ECO:0000313" key="7">
    <source>
        <dbReference type="Proteomes" id="UP000298210"/>
    </source>
</evidence>
<reference evidence="6 7" key="1">
    <citation type="submission" date="2019-03" db="EMBL/GenBank/DDBJ databases">
        <authorList>
            <person name="Liu G."/>
        </authorList>
    </citation>
    <scope>NUCLEOTIDE SEQUENCE [LARGE SCALE GENOMIC DNA]</scope>
    <source>
        <strain evidence="6 7">DSM 19099</strain>
    </source>
</reference>
<comment type="caution">
    <text evidence="6">The sequence shown here is derived from an EMBL/GenBank/DDBJ whole genome shotgun (WGS) entry which is preliminary data.</text>
</comment>
<keyword evidence="4" id="KW-0564">Palmitate</keyword>
<dbReference type="EMBL" id="SNUX01000004">
    <property type="protein sequence ID" value="TES46540.1"/>
    <property type="molecule type" value="Genomic_DNA"/>
</dbReference>
<dbReference type="InterPro" id="IPR006059">
    <property type="entry name" value="SBP"/>
</dbReference>
<name>A0A4Y7WGB3_9BACI</name>
<dbReference type="InterPro" id="IPR050490">
    <property type="entry name" value="Bact_solute-bd_prot1"/>
</dbReference>
<keyword evidence="1" id="KW-1003">Cell membrane</keyword>
<keyword evidence="2" id="KW-0732">Signal</keyword>
<protein>
    <submittedName>
        <fullName evidence="6">Sugar ABC transporter substrate-binding protein</fullName>
    </submittedName>
</protein>
<evidence type="ECO:0000313" key="6">
    <source>
        <dbReference type="EMBL" id="TES46540.1"/>
    </source>
</evidence>
<accession>A0A4Y7WGB3</accession>
<keyword evidence="3" id="KW-0472">Membrane</keyword>
<evidence type="ECO:0000256" key="2">
    <source>
        <dbReference type="ARBA" id="ARBA00022729"/>
    </source>
</evidence>
<dbReference type="PANTHER" id="PTHR43649:SF33">
    <property type="entry name" value="POLYGALACTURONAN_RHAMNOGALACTURONAN-BINDING PROTEIN YTCQ"/>
    <property type="match status" value="1"/>
</dbReference>
<dbReference type="CDD" id="cd13585">
    <property type="entry name" value="PBP2_TMBP_like"/>
    <property type="match status" value="1"/>
</dbReference>
<dbReference type="Proteomes" id="UP000298210">
    <property type="component" value="Unassembled WGS sequence"/>
</dbReference>
<evidence type="ECO:0000256" key="4">
    <source>
        <dbReference type="ARBA" id="ARBA00023139"/>
    </source>
</evidence>
<evidence type="ECO:0000256" key="1">
    <source>
        <dbReference type="ARBA" id="ARBA00022475"/>
    </source>
</evidence>
<evidence type="ECO:0000256" key="3">
    <source>
        <dbReference type="ARBA" id="ARBA00023136"/>
    </source>
</evidence>
<keyword evidence="5" id="KW-0449">Lipoprotein</keyword>
<dbReference type="Pfam" id="PF01547">
    <property type="entry name" value="SBP_bac_1"/>
    <property type="match status" value="1"/>
</dbReference>